<proteinExistence type="predicted"/>
<dbReference type="EMBL" id="KC994902">
    <property type="protein sequence ID" value="AHN92080.1"/>
    <property type="molecule type" value="Genomic_DNA"/>
</dbReference>
<dbReference type="Proteomes" id="UP000232958">
    <property type="component" value="Segment"/>
</dbReference>
<evidence type="ECO:0000313" key="3">
    <source>
        <dbReference type="Proteomes" id="UP000232958"/>
    </source>
</evidence>
<reference evidence="2 3" key="2">
    <citation type="submission" date="2015-05" db="EMBL/GenBank/DDBJ databases">
        <title>Complete Sequence of an Agrotis segetum granulovirus isolate from Europe.</title>
        <authorList>
            <person name="Gueli Alletti G."/>
            <person name="Wennmann J.T."/>
            <person name="Jehle J.A."/>
        </authorList>
    </citation>
    <scope>NUCLEOTIDE SEQUENCE [LARGE SCALE GENOMIC DNA]</scope>
    <source>
        <strain evidence="2 3">DA</strain>
    </source>
</reference>
<evidence type="ECO:0000313" key="1">
    <source>
        <dbReference type="EMBL" id="AHN92080.1"/>
    </source>
</evidence>
<evidence type="ECO:0000313" key="2">
    <source>
        <dbReference type="EMBL" id="AKN63315.1"/>
    </source>
</evidence>
<dbReference type="EMBL" id="KR584663">
    <property type="protein sequence ID" value="AKN63315.1"/>
    <property type="molecule type" value="Genomic_DNA"/>
</dbReference>
<organismHost>
    <name type="scientific">Agrotis segetum</name>
    <name type="common">Turnip moth</name>
    <dbReference type="NCBI Taxonomy" id="47767"/>
</organismHost>
<gene>
    <name evidence="1" type="ORF">AsGV041</name>
</gene>
<organism evidence="1">
    <name type="scientific">Agrotis segetum granulosis virus</name>
    <name type="common">AsGV</name>
    <name type="synonym">Agrotis segetum granulovirus</name>
    <dbReference type="NCBI Taxonomy" id="10464"/>
    <lineage>
        <taxon>Viruses</taxon>
        <taxon>Viruses incertae sedis</taxon>
        <taxon>Naldaviricetes</taxon>
        <taxon>Lefavirales</taxon>
        <taxon>Baculoviridae</taxon>
        <taxon>Betabaculovirus</taxon>
        <taxon>Betabaculovirus agsegetum</taxon>
    </lineage>
</organism>
<accession>A0A023MI69</accession>
<reference evidence="1" key="1">
    <citation type="journal article" date="2014" name="Arch. Virol.">
        <title>Complete genome sequence of Agrotis segetum granulovirus Shanghai strain.</title>
        <authorList>
            <person name="Zhang X."/>
            <person name="Liang Z."/>
            <person name="Yin X."/>
            <person name="Wang J."/>
            <person name="Shao X."/>
        </authorList>
    </citation>
    <scope>NUCLEOTIDE SEQUENCE</scope>
    <source>
        <strain evidence="1">L1</strain>
    </source>
</reference>
<keyword evidence="3" id="KW-1185">Reference proteome</keyword>
<protein>
    <submittedName>
        <fullName evidence="1">Uncharacterized protein</fullName>
    </submittedName>
</protein>
<name>A0A023MI69_GVAS</name>
<sequence>MAAAELHFVMEHNKPVPIPKFDYTPSNDVLDISHNLGRSVPDERINELIDTSVYLEDLLPLDKEKLFV</sequence>